<evidence type="ECO:0000313" key="2">
    <source>
        <dbReference type="Proteomes" id="UP001432322"/>
    </source>
</evidence>
<comment type="caution">
    <text evidence="1">The sequence shown here is derived from an EMBL/GenBank/DDBJ whole genome shotgun (WGS) entry which is preliminary data.</text>
</comment>
<keyword evidence="2" id="KW-1185">Reference proteome</keyword>
<name>A0AAV5WE77_9BILA</name>
<feature type="non-terminal residue" evidence="1">
    <location>
        <position position="128"/>
    </location>
</feature>
<evidence type="ECO:0000313" key="1">
    <source>
        <dbReference type="EMBL" id="GMT30187.1"/>
    </source>
</evidence>
<dbReference type="EMBL" id="BTSY01000005">
    <property type="protein sequence ID" value="GMT30187.1"/>
    <property type="molecule type" value="Genomic_DNA"/>
</dbReference>
<reference evidence="1" key="1">
    <citation type="submission" date="2023-10" db="EMBL/GenBank/DDBJ databases">
        <title>Genome assembly of Pristionchus species.</title>
        <authorList>
            <person name="Yoshida K."/>
            <person name="Sommer R.J."/>
        </authorList>
    </citation>
    <scope>NUCLEOTIDE SEQUENCE</scope>
    <source>
        <strain evidence="1">RS5133</strain>
    </source>
</reference>
<sequence>MQNRVLTKAAPVHRVIFSDAHYDTLNLIATLGHTISTNLIDGGAQEVSTVATTVVASDQTARYDFSPSHTRFHRALISRNETNRVDRVGFGYVGTAAASMVHEPPPPDSYKMVSSVDLSNRKPRYQLK</sequence>
<gene>
    <name evidence="1" type="ORF">PFISCL1PPCAC_21484</name>
</gene>
<organism evidence="1 2">
    <name type="scientific">Pristionchus fissidentatus</name>
    <dbReference type="NCBI Taxonomy" id="1538716"/>
    <lineage>
        <taxon>Eukaryota</taxon>
        <taxon>Metazoa</taxon>
        <taxon>Ecdysozoa</taxon>
        <taxon>Nematoda</taxon>
        <taxon>Chromadorea</taxon>
        <taxon>Rhabditida</taxon>
        <taxon>Rhabditina</taxon>
        <taxon>Diplogasteromorpha</taxon>
        <taxon>Diplogasteroidea</taxon>
        <taxon>Neodiplogasteridae</taxon>
        <taxon>Pristionchus</taxon>
    </lineage>
</organism>
<proteinExistence type="predicted"/>
<dbReference type="AlphaFoldDB" id="A0AAV5WE77"/>
<protein>
    <submittedName>
        <fullName evidence="1">Uncharacterized protein</fullName>
    </submittedName>
</protein>
<accession>A0AAV5WE77</accession>
<dbReference type="Proteomes" id="UP001432322">
    <property type="component" value="Unassembled WGS sequence"/>
</dbReference>